<proteinExistence type="inferred from homology"/>
<dbReference type="InterPro" id="IPR001124">
    <property type="entry name" value="Lipid-bd_serum_glycop_C"/>
</dbReference>
<dbReference type="Proteomes" id="UP000252519">
    <property type="component" value="Unassembled WGS sequence"/>
</dbReference>
<protein>
    <submittedName>
        <fullName evidence="6">LBP / BPI / CETP family protein</fullName>
    </submittedName>
</protein>
<dbReference type="EMBL" id="JOJR01000095">
    <property type="protein sequence ID" value="RCN45712.1"/>
    <property type="molecule type" value="Genomic_DNA"/>
</dbReference>
<dbReference type="Pfam" id="PF02886">
    <property type="entry name" value="LBP_BPI_CETP_C"/>
    <property type="match status" value="1"/>
</dbReference>
<feature type="domain" description="Lipid-binding serum glycoprotein N-terminal" evidence="4">
    <location>
        <begin position="79"/>
        <end position="304"/>
    </location>
</feature>
<keyword evidence="7" id="KW-1185">Reference proteome</keyword>
<dbReference type="OrthoDB" id="5874601at2759"/>
<dbReference type="SMART" id="SM00329">
    <property type="entry name" value="BPI2"/>
    <property type="match status" value="1"/>
</dbReference>
<gene>
    <name evidence="6" type="ORF">ANCCAN_08280</name>
</gene>
<name>A0A368GMW1_ANCCA</name>
<evidence type="ECO:0000313" key="7">
    <source>
        <dbReference type="Proteomes" id="UP000252519"/>
    </source>
</evidence>
<dbReference type="GO" id="GO:0008289">
    <property type="term" value="F:lipid binding"/>
    <property type="evidence" value="ECO:0007669"/>
    <property type="project" value="InterPro"/>
</dbReference>
<dbReference type="GO" id="GO:0005615">
    <property type="term" value="C:extracellular space"/>
    <property type="evidence" value="ECO:0007669"/>
    <property type="project" value="TreeGrafter"/>
</dbReference>
<dbReference type="Gene3D" id="3.15.20.10">
    <property type="entry name" value="Bactericidal permeability-increasing protein, domain 2"/>
    <property type="match status" value="1"/>
</dbReference>
<dbReference type="AlphaFoldDB" id="A0A368GMW1"/>
<dbReference type="SMART" id="SM00328">
    <property type="entry name" value="BPI1"/>
    <property type="match status" value="1"/>
</dbReference>
<dbReference type="STRING" id="29170.A0A368GMW1"/>
<evidence type="ECO:0000259" key="4">
    <source>
        <dbReference type="SMART" id="SM00328"/>
    </source>
</evidence>
<reference evidence="6 7" key="1">
    <citation type="submission" date="2014-10" db="EMBL/GenBank/DDBJ databases">
        <title>Draft genome of the hookworm Ancylostoma caninum.</title>
        <authorList>
            <person name="Mitreva M."/>
        </authorList>
    </citation>
    <scope>NUCLEOTIDE SEQUENCE [LARGE SCALE GENOMIC DNA]</scope>
    <source>
        <strain evidence="6 7">Baltimore</strain>
    </source>
</reference>
<dbReference type="PANTHER" id="PTHR10504:SF144">
    <property type="entry name" value="BPI1 DOMAIN-CONTAINING PROTEIN"/>
    <property type="match status" value="1"/>
</dbReference>
<evidence type="ECO:0000313" key="6">
    <source>
        <dbReference type="EMBL" id="RCN45712.1"/>
    </source>
</evidence>
<evidence type="ECO:0000256" key="2">
    <source>
        <dbReference type="ARBA" id="ARBA00023157"/>
    </source>
</evidence>
<comment type="similarity">
    <text evidence="1">Belongs to the BPI/LBP/Plunc superfamily. BPI/LBP family.</text>
</comment>
<dbReference type="InterPro" id="IPR017943">
    <property type="entry name" value="Bactericidal_perm-incr_a/b_dom"/>
</dbReference>
<feature type="domain" description="Lipid-binding serum glycoprotein C-terminal" evidence="5">
    <location>
        <begin position="548"/>
        <end position="811"/>
    </location>
</feature>
<dbReference type="InterPro" id="IPR017942">
    <property type="entry name" value="Lipid-bd_serum_glycop_N"/>
</dbReference>
<evidence type="ECO:0000259" key="5">
    <source>
        <dbReference type="SMART" id="SM00329"/>
    </source>
</evidence>
<feature type="signal peptide" evidence="3">
    <location>
        <begin position="1"/>
        <end position="18"/>
    </location>
</feature>
<feature type="chain" id="PRO_5017074515" evidence="3">
    <location>
        <begin position="19"/>
        <end position="830"/>
    </location>
</feature>
<dbReference type="InterPro" id="IPR032942">
    <property type="entry name" value="BPI/LBP/Plunc"/>
</dbReference>
<keyword evidence="2" id="KW-1015">Disulfide bond</keyword>
<dbReference type="SUPFAM" id="SSF55394">
    <property type="entry name" value="Bactericidal permeability-increasing protein, BPI"/>
    <property type="match status" value="2"/>
</dbReference>
<sequence length="830" mass="89445">MILYEVVILAWLAGLVKAQRGGFQAVGLYGGDTQGLRFARIGRTRAINEAGGFVGGGGGGDFNPILLQGVQGNPGIRLRLCQRAFQYANGMIAEVLNQQIVKFRVPPIVQCLPQLNGCIQVYNVYVSRYRQPQQVMVYPTPPNRIVLEVQNVDVGVTGNLGGQVTILLRMPLAGIIQANFHRATITVELAIERGPQGPYIRVLTCNARIGYADAYVEQGGMLGDTFNSLLRQRISSRVRRIIPGQICSRLPSIVNERINSQLANLPKAIAASQLFNMLMGALMGGVGGQMPTAQYCQTHCRGNQPNNQASSAAVVASAPAFVYQRNVPARPAPSPQFPRPVYNQRPVNVRGLSRRVYQTNQATVLRRATSPAKPGTHVAAPSQYRAIPYRSGNEQKRMIAPVTRVKRQFAPIYHVTNGNIIPTGMASQNGGGFGPVAAAGGGTFTPRGPRLPPPPPVPGAPPPTLVPPPADLCAKCPVNESQSDSMSFARQLFSSLDMSKLNDLYLSLQLLNTQVTANDFTIDIAGEISPNAQGGTPFGPFPTMFPSYCNNRMADIIVSDYTINSLLYWLHRRQFLSIRIGPETPMIGALLKTTCSEDEDDVEPTAVELDEEARRRRALNNSKTLQTQRAVSIGKGNRGKRQDLGSLADLGICLGDILPAIREKYPKQKLAIQIRTARAPSVILSAAQGGMATLDALLDADLYIDGANNKVGTVTIAITLAVKAQIRGNRLTGSAEITNLKLTDRTQSLGLQQDALDNVANIVKGPGQKLLSDALQKGVTINIPTSSLGGLPINIINPEMRIIEHGLYITTDVAISPSLFGVGVMAKIKR</sequence>
<dbReference type="PANTHER" id="PTHR10504">
    <property type="entry name" value="BACTERICIDAL PERMEABILITY-INCREASING BPI PROTEIN-RELATED"/>
    <property type="match status" value="1"/>
</dbReference>
<dbReference type="Gene3D" id="3.15.10.10">
    <property type="entry name" value="Bactericidal permeability-increasing protein, domain 1"/>
    <property type="match status" value="1"/>
</dbReference>
<evidence type="ECO:0000256" key="1">
    <source>
        <dbReference type="ARBA" id="ARBA00007292"/>
    </source>
</evidence>
<comment type="caution">
    <text evidence="6">The sequence shown here is derived from an EMBL/GenBank/DDBJ whole genome shotgun (WGS) entry which is preliminary data.</text>
</comment>
<organism evidence="6 7">
    <name type="scientific">Ancylostoma caninum</name>
    <name type="common">Dog hookworm</name>
    <dbReference type="NCBI Taxonomy" id="29170"/>
    <lineage>
        <taxon>Eukaryota</taxon>
        <taxon>Metazoa</taxon>
        <taxon>Ecdysozoa</taxon>
        <taxon>Nematoda</taxon>
        <taxon>Chromadorea</taxon>
        <taxon>Rhabditida</taxon>
        <taxon>Rhabditina</taxon>
        <taxon>Rhabditomorpha</taxon>
        <taxon>Strongyloidea</taxon>
        <taxon>Ancylostomatidae</taxon>
        <taxon>Ancylostomatinae</taxon>
        <taxon>Ancylostoma</taxon>
    </lineage>
</organism>
<keyword evidence="3" id="KW-0732">Signal</keyword>
<accession>A0A368GMW1</accession>
<evidence type="ECO:0000256" key="3">
    <source>
        <dbReference type="SAM" id="SignalP"/>
    </source>
</evidence>